<comment type="caution">
    <text evidence="1">The sequence shown here is derived from an EMBL/GenBank/DDBJ whole genome shotgun (WGS) entry which is preliminary data.</text>
</comment>
<dbReference type="Proteomes" id="UP000831701">
    <property type="component" value="Chromosome 13"/>
</dbReference>
<keyword evidence="2" id="KW-1185">Reference proteome</keyword>
<reference evidence="1" key="1">
    <citation type="submission" date="2022-04" db="EMBL/GenBank/DDBJ databases">
        <title>Jade perch genome.</title>
        <authorList>
            <person name="Chao B."/>
        </authorList>
    </citation>
    <scope>NUCLEOTIDE SEQUENCE</scope>
    <source>
        <strain evidence="1">CB-2022</strain>
    </source>
</reference>
<gene>
    <name evidence="1" type="ORF">L3Q82_011310</name>
</gene>
<evidence type="ECO:0000313" key="2">
    <source>
        <dbReference type="Proteomes" id="UP000831701"/>
    </source>
</evidence>
<proteinExistence type="predicted"/>
<dbReference type="EMBL" id="CM041543">
    <property type="protein sequence ID" value="KAI3364527.1"/>
    <property type="molecule type" value="Genomic_DNA"/>
</dbReference>
<evidence type="ECO:0000313" key="1">
    <source>
        <dbReference type="EMBL" id="KAI3364527.1"/>
    </source>
</evidence>
<protein>
    <submittedName>
        <fullName evidence="1">Uncharacterized protein</fullName>
    </submittedName>
</protein>
<organism evidence="1 2">
    <name type="scientific">Scortum barcoo</name>
    <name type="common">barcoo grunter</name>
    <dbReference type="NCBI Taxonomy" id="214431"/>
    <lineage>
        <taxon>Eukaryota</taxon>
        <taxon>Metazoa</taxon>
        <taxon>Chordata</taxon>
        <taxon>Craniata</taxon>
        <taxon>Vertebrata</taxon>
        <taxon>Euteleostomi</taxon>
        <taxon>Actinopterygii</taxon>
        <taxon>Neopterygii</taxon>
        <taxon>Teleostei</taxon>
        <taxon>Neoteleostei</taxon>
        <taxon>Acanthomorphata</taxon>
        <taxon>Eupercaria</taxon>
        <taxon>Centrarchiformes</taxon>
        <taxon>Terapontoidei</taxon>
        <taxon>Terapontidae</taxon>
        <taxon>Scortum</taxon>
    </lineage>
</organism>
<sequence>MRSESPERVSVFYQSPPPITTLTPDLSACLWGRERTRGEEPALQEIEVEAETGGREKREGKMCTDDAQVEMIRGKTEESAIDSAIKHRWLILRRGSLMLPLFTNIWAVNLSVRPQKVPPDEGLRVGVEQEAQMGPVEEEVGVVGGRLGAEEKKEKRSLQGSCSQPRSGTTPGYAAFPSSQSFKLAPEEARRGAGSGGAKRSSPSREREREKGRKKERKTGRRGAGELWCLFPFLIIHAVVMRIPVDPSASRRFSPPSNSLQPVPGKMNEVSSPAGQPDAAAAVPRLRPHENRSMAEIIADHPAELVRTDSPNFLCSVLPSHWRCNKTLPVAFKVVALGDIPDGTVVTVMAGNDENYSAELRNASGVMKNQVARFNDLRFVGRSGRGKSFTLTITVFTNPPQVATYHRAIKVTVDGPREPRRHRQKLEDPPKTGLFSDRLSELERMRVRVAVPTQGPRPALNAGANSFNPQGQTQITDPRQSQSSPPWSYEQTYPSYLSPMASPSVHSTTPLSSSRGTGLPAISDVPRRLPGSSDLSPFPGQFERQFPGLSSLTESRFSSPRMHYPATFTYTPPVTSAMSLGSAHYHTYLPPPYPGSTQSQSGPFQTSSTPYLYYGASSGSYQFSMVPGGDRSPSRMIPPCTSASTGTSLVNPNLPSQTEGGVDGDGSHSNSPTVLNPGGRMDEAVWRPY</sequence>
<accession>A0ACB8W9D0</accession>
<name>A0ACB8W9D0_9TELE</name>